<gene>
    <name evidence="1" type="ORF">METZ01_LOCUS8085</name>
</gene>
<organism evidence="1">
    <name type="scientific">marine metagenome</name>
    <dbReference type="NCBI Taxonomy" id="408172"/>
    <lineage>
        <taxon>unclassified sequences</taxon>
        <taxon>metagenomes</taxon>
        <taxon>ecological metagenomes</taxon>
    </lineage>
</organism>
<accession>A0A381NKZ6</accession>
<evidence type="ECO:0008006" key="2">
    <source>
        <dbReference type="Google" id="ProtNLM"/>
    </source>
</evidence>
<reference evidence="1" key="1">
    <citation type="submission" date="2018-05" db="EMBL/GenBank/DDBJ databases">
        <authorList>
            <person name="Lanie J.A."/>
            <person name="Ng W.-L."/>
            <person name="Kazmierczak K.M."/>
            <person name="Andrzejewski T.M."/>
            <person name="Davidsen T.M."/>
            <person name="Wayne K.J."/>
            <person name="Tettelin H."/>
            <person name="Glass J.I."/>
            <person name="Rusch D."/>
            <person name="Podicherti R."/>
            <person name="Tsui H.-C.T."/>
            <person name="Winkler M.E."/>
        </authorList>
    </citation>
    <scope>NUCLEOTIDE SEQUENCE</scope>
</reference>
<sequence length="80" mass="8977">MARLALFGIAVVFIILVARMIFPSSSSKDSGPTEMVQDPNNGVYIPKSEAIKKMVNGKEYYFSTEQSAEEYIRKNQTKPD</sequence>
<name>A0A381NKZ6_9ZZZZ</name>
<protein>
    <recommendedName>
        <fullName evidence="2">YHS domain-containing protein</fullName>
    </recommendedName>
</protein>
<dbReference type="EMBL" id="UINC01000434">
    <property type="protein sequence ID" value="SUZ55231.1"/>
    <property type="molecule type" value="Genomic_DNA"/>
</dbReference>
<evidence type="ECO:0000313" key="1">
    <source>
        <dbReference type="EMBL" id="SUZ55231.1"/>
    </source>
</evidence>
<dbReference type="AlphaFoldDB" id="A0A381NKZ6"/>
<proteinExistence type="predicted"/>